<proteinExistence type="predicted"/>
<gene>
    <name evidence="3" type="ORF">FHS16_001798</name>
</gene>
<protein>
    <submittedName>
        <fullName evidence="3">Uncharacterized protein</fullName>
    </submittedName>
</protein>
<evidence type="ECO:0000256" key="1">
    <source>
        <dbReference type="SAM" id="MobiDB-lite"/>
    </source>
</evidence>
<evidence type="ECO:0000313" key="3">
    <source>
        <dbReference type="EMBL" id="MBB3151752.1"/>
    </source>
</evidence>
<dbReference type="RefSeq" id="WP_183560992.1">
    <property type="nucleotide sequence ID" value="NZ_CBCSLB010000008.1"/>
</dbReference>
<organism evidence="3 4">
    <name type="scientific">Paenibacillus endophyticus</name>
    <dbReference type="NCBI Taxonomy" id="1294268"/>
    <lineage>
        <taxon>Bacteria</taxon>
        <taxon>Bacillati</taxon>
        <taxon>Bacillota</taxon>
        <taxon>Bacilli</taxon>
        <taxon>Bacillales</taxon>
        <taxon>Paenibacillaceae</taxon>
        <taxon>Paenibacillus</taxon>
    </lineage>
</organism>
<feature type="chain" id="PRO_5030852492" evidence="2">
    <location>
        <begin position="26"/>
        <end position="123"/>
    </location>
</feature>
<feature type="region of interest" description="Disordered" evidence="1">
    <location>
        <begin position="56"/>
        <end position="82"/>
    </location>
</feature>
<dbReference type="Proteomes" id="UP000518605">
    <property type="component" value="Unassembled WGS sequence"/>
</dbReference>
<reference evidence="3 4" key="1">
    <citation type="submission" date="2020-08" db="EMBL/GenBank/DDBJ databases">
        <title>Genomic Encyclopedia of Type Strains, Phase III (KMG-III): the genomes of soil and plant-associated and newly described type strains.</title>
        <authorList>
            <person name="Whitman W."/>
        </authorList>
    </citation>
    <scope>NUCLEOTIDE SEQUENCE [LARGE SCALE GENOMIC DNA]</scope>
    <source>
        <strain evidence="3 4">CECT 8234</strain>
    </source>
</reference>
<dbReference type="AlphaFoldDB" id="A0A7W5GAA4"/>
<accession>A0A7W5GAA4</accession>
<evidence type="ECO:0000256" key="2">
    <source>
        <dbReference type="SAM" id="SignalP"/>
    </source>
</evidence>
<evidence type="ECO:0000313" key="4">
    <source>
        <dbReference type="Proteomes" id="UP000518605"/>
    </source>
</evidence>
<sequence>MSKLKKIISLTLLLSLCIFPATAFASSGKATSDNKKGFLSSIFSVFSVTKSNNNNYSNNGNNGYNGNNNHSNSNSSNNHNSDKDWDKKGWFDWLDDDDWWDEICWWDKNKDDSFKIWERYYCY</sequence>
<comment type="caution">
    <text evidence="3">The sequence shown here is derived from an EMBL/GenBank/DDBJ whole genome shotgun (WGS) entry which is preliminary data.</text>
</comment>
<feature type="signal peptide" evidence="2">
    <location>
        <begin position="1"/>
        <end position="25"/>
    </location>
</feature>
<feature type="compositionally biased region" description="Low complexity" evidence="1">
    <location>
        <begin position="56"/>
        <end position="79"/>
    </location>
</feature>
<dbReference type="EMBL" id="JACHXW010000004">
    <property type="protein sequence ID" value="MBB3151752.1"/>
    <property type="molecule type" value="Genomic_DNA"/>
</dbReference>
<keyword evidence="4" id="KW-1185">Reference proteome</keyword>
<keyword evidence="2" id="KW-0732">Signal</keyword>
<name>A0A7W5GAA4_9BACL</name>